<dbReference type="RefSeq" id="XP_070914222.1">
    <property type="nucleotide sequence ID" value="XM_071058121.1"/>
</dbReference>
<evidence type="ECO:0000313" key="1">
    <source>
        <dbReference type="EMBL" id="GAB1312489.1"/>
    </source>
</evidence>
<dbReference type="GeneID" id="98173444"/>
<keyword evidence="2" id="KW-1185">Reference proteome</keyword>
<name>A0ABQ0G458_9PEZI</name>
<accession>A0ABQ0G458</accession>
<dbReference type="EMBL" id="BAAFSV010000001">
    <property type="protein sequence ID" value="GAB1312489.1"/>
    <property type="molecule type" value="Genomic_DNA"/>
</dbReference>
<reference evidence="1 2" key="1">
    <citation type="submission" date="2024-09" db="EMBL/GenBank/DDBJ databases">
        <title>Itraconazole resistance in Madurella fahalii resulting from another homologue of gene encoding cytochrome P450 14-alpha sterol demethylase (CYP51).</title>
        <authorList>
            <person name="Yoshioka I."/>
            <person name="Fahal A.H."/>
            <person name="Kaneko S."/>
            <person name="Yaguchi T."/>
        </authorList>
    </citation>
    <scope>NUCLEOTIDE SEQUENCE [LARGE SCALE GENOMIC DNA]</scope>
    <source>
        <strain evidence="1 2">IFM 68171</strain>
    </source>
</reference>
<sequence length="372" mass="40670">MVTPADYVNDPRFNRTFELPADPANGRTRPFKVKYADYGYRNEAHPEQENVFLFFGPLLSSRLFHIAKDELAKKHKIRIINPDRPGIGGTDSADAKDRMSLWLDVIPALLAHLGIRHVSVACHSGGTIWALDFVFHHPQLLHPSRPYLAIGGPWILPAHTGSTGLSILQHLPVSVLANTDKFARLVNNHIGPTLGTSFGLTLNLLEKLIPASLTNGGDAAGGGDALPEGAAFEEEIWASVIDRVYAEGVQGISADAVVLMQRVDGVDGWSDWGDYDRLVPRLAEALRAAGVRLRVDVFYADKDKMIGDGGSRGPLWFDQCWNETSRAGVIDYQSRTVKGADHDGIWSLKWDAVQEVFGRIGEPVGGDPLEVA</sequence>
<dbReference type="SUPFAM" id="SSF53474">
    <property type="entry name" value="alpha/beta-Hydrolases"/>
    <property type="match status" value="1"/>
</dbReference>
<organism evidence="1 2">
    <name type="scientific">Madurella fahalii</name>
    <dbReference type="NCBI Taxonomy" id="1157608"/>
    <lineage>
        <taxon>Eukaryota</taxon>
        <taxon>Fungi</taxon>
        <taxon>Dikarya</taxon>
        <taxon>Ascomycota</taxon>
        <taxon>Pezizomycotina</taxon>
        <taxon>Sordariomycetes</taxon>
        <taxon>Sordariomycetidae</taxon>
        <taxon>Sordariales</taxon>
        <taxon>Sordariales incertae sedis</taxon>
        <taxon>Madurella</taxon>
    </lineage>
</organism>
<dbReference type="Proteomes" id="UP001628179">
    <property type="component" value="Unassembled WGS sequence"/>
</dbReference>
<gene>
    <name evidence="1" type="ORF">MFIFM68171_02699</name>
</gene>
<dbReference type="Gene3D" id="3.40.50.1820">
    <property type="entry name" value="alpha/beta hydrolase"/>
    <property type="match status" value="1"/>
</dbReference>
<evidence type="ECO:0000313" key="2">
    <source>
        <dbReference type="Proteomes" id="UP001628179"/>
    </source>
</evidence>
<protein>
    <submittedName>
        <fullName evidence="1">Uncharacterized protein</fullName>
    </submittedName>
</protein>
<comment type="caution">
    <text evidence="1">The sequence shown here is derived from an EMBL/GenBank/DDBJ whole genome shotgun (WGS) entry which is preliminary data.</text>
</comment>
<proteinExistence type="predicted"/>
<dbReference type="InterPro" id="IPR029058">
    <property type="entry name" value="AB_hydrolase_fold"/>
</dbReference>